<evidence type="ECO:0000256" key="3">
    <source>
        <dbReference type="ARBA" id="ARBA00023002"/>
    </source>
</evidence>
<dbReference type="AlphaFoldDB" id="A0AAQ3S6T9"/>
<proteinExistence type="predicted"/>
<evidence type="ECO:0008006" key="8">
    <source>
        <dbReference type="Google" id="ProtNLM"/>
    </source>
</evidence>
<keyword evidence="2" id="KW-0479">Metal-binding</keyword>
<evidence type="ECO:0000313" key="6">
    <source>
        <dbReference type="EMBL" id="WVZ17896.1"/>
    </source>
</evidence>
<evidence type="ECO:0000256" key="5">
    <source>
        <dbReference type="ARBA" id="ARBA00023033"/>
    </source>
</evidence>
<name>A0AAQ3S6T9_VIGMU</name>
<protein>
    <recommendedName>
        <fullName evidence="8">Cytochrome P450</fullName>
    </recommendedName>
</protein>
<dbReference type="Proteomes" id="UP001374535">
    <property type="component" value="Chromosome 3"/>
</dbReference>
<dbReference type="Gene3D" id="1.10.630.10">
    <property type="entry name" value="Cytochrome P450"/>
    <property type="match status" value="1"/>
</dbReference>
<dbReference type="GO" id="GO:0005506">
    <property type="term" value="F:iron ion binding"/>
    <property type="evidence" value="ECO:0007669"/>
    <property type="project" value="InterPro"/>
</dbReference>
<dbReference type="PANTHER" id="PTHR47947">
    <property type="entry name" value="CYTOCHROME P450 82C3-RELATED"/>
    <property type="match status" value="1"/>
</dbReference>
<keyword evidence="5" id="KW-0503">Monooxygenase</keyword>
<dbReference type="PRINTS" id="PR00463">
    <property type="entry name" value="EP450I"/>
</dbReference>
<dbReference type="GO" id="GO:0004497">
    <property type="term" value="F:monooxygenase activity"/>
    <property type="evidence" value="ECO:0007669"/>
    <property type="project" value="UniProtKB-KW"/>
</dbReference>
<gene>
    <name evidence="6" type="ORF">V8G54_010878</name>
</gene>
<sequence>MQIASVKVSTNVLHVNMSASNGMSSVNKNMIHPLLPANLNQLLDKNNHTPHGSLPKLRNDLVVGVNREKEGNLEKIASGASDVRFHGFLDGTVSIVKHEDDITFLESSFAKVPCGVLEDDGSIGGGVVDNGDLIDVVGVDEDAGFEVIEVEVVGLAEVPELPAVLGSDDGGLKLNFPNFISICNWPISYPIIGNLSQLKQPYHRTFTQMAQKYGPVFSLWFGNRLVVVLTSQSAVQECFTKNDIVLANRPHFLFGKYISYNNSTILHSSYGDHWRHLRRILSLEVVSATRLNSFYEVRRDEIMRLVQKLAKLSSNDFTKVDLKTM</sequence>
<keyword evidence="1" id="KW-0349">Heme</keyword>
<dbReference type="SUPFAM" id="SSF48264">
    <property type="entry name" value="Cytochrome P450"/>
    <property type="match status" value="1"/>
</dbReference>
<dbReference type="GO" id="GO:0020037">
    <property type="term" value="F:heme binding"/>
    <property type="evidence" value="ECO:0007669"/>
    <property type="project" value="InterPro"/>
</dbReference>
<evidence type="ECO:0000256" key="1">
    <source>
        <dbReference type="ARBA" id="ARBA00022617"/>
    </source>
</evidence>
<keyword evidence="4" id="KW-0408">Iron</keyword>
<evidence type="ECO:0000256" key="4">
    <source>
        <dbReference type="ARBA" id="ARBA00023004"/>
    </source>
</evidence>
<dbReference type="GO" id="GO:0016705">
    <property type="term" value="F:oxidoreductase activity, acting on paired donors, with incorporation or reduction of molecular oxygen"/>
    <property type="evidence" value="ECO:0007669"/>
    <property type="project" value="InterPro"/>
</dbReference>
<evidence type="ECO:0000313" key="7">
    <source>
        <dbReference type="Proteomes" id="UP001374535"/>
    </source>
</evidence>
<dbReference type="PANTHER" id="PTHR47947:SF24">
    <property type="entry name" value="ISOFLAVONE 2'-HYDROXYLASE-LIKE"/>
    <property type="match status" value="1"/>
</dbReference>
<dbReference type="EMBL" id="CP144698">
    <property type="protein sequence ID" value="WVZ17896.1"/>
    <property type="molecule type" value="Genomic_DNA"/>
</dbReference>
<keyword evidence="7" id="KW-1185">Reference proteome</keyword>
<keyword evidence="3" id="KW-0560">Oxidoreductase</keyword>
<organism evidence="6 7">
    <name type="scientific">Vigna mungo</name>
    <name type="common">Black gram</name>
    <name type="synonym">Phaseolus mungo</name>
    <dbReference type="NCBI Taxonomy" id="3915"/>
    <lineage>
        <taxon>Eukaryota</taxon>
        <taxon>Viridiplantae</taxon>
        <taxon>Streptophyta</taxon>
        <taxon>Embryophyta</taxon>
        <taxon>Tracheophyta</taxon>
        <taxon>Spermatophyta</taxon>
        <taxon>Magnoliopsida</taxon>
        <taxon>eudicotyledons</taxon>
        <taxon>Gunneridae</taxon>
        <taxon>Pentapetalae</taxon>
        <taxon>rosids</taxon>
        <taxon>fabids</taxon>
        <taxon>Fabales</taxon>
        <taxon>Fabaceae</taxon>
        <taxon>Papilionoideae</taxon>
        <taxon>50 kb inversion clade</taxon>
        <taxon>NPAAA clade</taxon>
        <taxon>indigoferoid/millettioid clade</taxon>
        <taxon>Phaseoleae</taxon>
        <taxon>Vigna</taxon>
    </lineage>
</organism>
<dbReference type="Pfam" id="PF00067">
    <property type="entry name" value="p450"/>
    <property type="match status" value="1"/>
</dbReference>
<dbReference type="InterPro" id="IPR001128">
    <property type="entry name" value="Cyt_P450"/>
</dbReference>
<reference evidence="6 7" key="1">
    <citation type="journal article" date="2023" name="Life. Sci Alliance">
        <title>Evolutionary insights into 3D genome organization and epigenetic landscape of Vigna mungo.</title>
        <authorList>
            <person name="Junaid A."/>
            <person name="Singh B."/>
            <person name="Bhatia S."/>
        </authorList>
    </citation>
    <scope>NUCLEOTIDE SEQUENCE [LARGE SCALE GENOMIC DNA]</scope>
    <source>
        <strain evidence="6">Urdbean</strain>
    </source>
</reference>
<accession>A0AAQ3S6T9</accession>
<dbReference type="InterPro" id="IPR002401">
    <property type="entry name" value="Cyt_P450_E_grp-I"/>
</dbReference>
<dbReference type="InterPro" id="IPR050651">
    <property type="entry name" value="Plant_Cytochrome_P450_Monoox"/>
</dbReference>
<evidence type="ECO:0000256" key="2">
    <source>
        <dbReference type="ARBA" id="ARBA00022723"/>
    </source>
</evidence>
<dbReference type="InterPro" id="IPR036396">
    <property type="entry name" value="Cyt_P450_sf"/>
</dbReference>